<evidence type="ECO:0000256" key="3">
    <source>
        <dbReference type="ARBA" id="ARBA00023163"/>
    </source>
</evidence>
<dbReference type="Proteomes" id="UP000233524">
    <property type="component" value="Unassembled WGS sequence"/>
</dbReference>
<evidence type="ECO:0000256" key="4">
    <source>
        <dbReference type="ARBA" id="ARBA00023242"/>
    </source>
</evidence>
<dbReference type="EMBL" id="NLAX01000004">
    <property type="protein sequence ID" value="PKS12209.1"/>
    <property type="molecule type" value="Genomic_DNA"/>
</dbReference>
<evidence type="ECO:0000256" key="6">
    <source>
        <dbReference type="ARBA" id="ARBA00040136"/>
    </source>
</evidence>
<accession>A0A2N3NIC6</accession>
<comment type="subcellular location">
    <subcellularLocation>
        <location evidence="1">Nucleus</location>
    </subcellularLocation>
</comment>
<dbReference type="GO" id="GO:0051123">
    <property type="term" value="P:RNA polymerase II preinitiation complex assembly"/>
    <property type="evidence" value="ECO:0007669"/>
    <property type="project" value="TreeGrafter"/>
</dbReference>
<dbReference type="STRING" id="41688.A0A2N3NIC6"/>
<reference evidence="8 9" key="1">
    <citation type="journal article" date="2017" name="G3 (Bethesda)">
        <title>First Draft Genome Sequence of the Pathogenic Fungus Lomentospora prolificans (Formerly Scedosporium prolificans).</title>
        <authorList>
            <person name="Luo R."/>
            <person name="Zimin A."/>
            <person name="Workman R."/>
            <person name="Fan Y."/>
            <person name="Pertea G."/>
            <person name="Grossman N."/>
            <person name="Wear M.P."/>
            <person name="Jia B."/>
            <person name="Miller H."/>
            <person name="Casadevall A."/>
            <person name="Timp W."/>
            <person name="Zhang S.X."/>
            <person name="Salzberg S.L."/>
        </authorList>
    </citation>
    <scope>NUCLEOTIDE SEQUENCE [LARGE SCALE GENOMIC DNA]</scope>
    <source>
        <strain evidence="8 9">JHH-5317</strain>
    </source>
</reference>
<keyword evidence="4" id="KW-0539">Nucleus</keyword>
<dbReference type="InParanoid" id="A0A2N3NIC6"/>
<dbReference type="GO" id="GO:0005669">
    <property type="term" value="C:transcription factor TFIID complex"/>
    <property type="evidence" value="ECO:0007669"/>
    <property type="project" value="TreeGrafter"/>
</dbReference>
<proteinExistence type="inferred from homology"/>
<dbReference type="PANTHER" id="PTHR11380">
    <property type="entry name" value="TRANSCRIPTION INITIATION FACTOR TFIID/SUPT3-RELATED"/>
    <property type="match status" value="1"/>
</dbReference>
<keyword evidence="9" id="KW-1185">Reference proteome</keyword>
<dbReference type="GO" id="GO:0046982">
    <property type="term" value="F:protein heterodimerization activity"/>
    <property type="evidence" value="ECO:0007669"/>
    <property type="project" value="InterPro"/>
</dbReference>
<feature type="compositionally biased region" description="Acidic residues" evidence="7">
    <location>
        <begin position="161"/>
        <end position="175"/>
    </location>
</feature>
<dbReference type="SUPFAM" id="SSF47113">
    <property type="entry name" value="Histone-fold"/>
    <property type="match status" value="2"/>
</dbReference>
<evidence type="ECO:0000256" key="7">
    <source>
        <dbReference type="SAM" id="MobiDB-lite"/>
    </source>
</evidence>
<feature type="compositionally biased region" description="Low complexity" evidence="7">
    <location>
        <begin position="137"/>
        <end position="146"/>
    </location>
</feature>
<dbReference type="Pfam" id="PF02269">
    <property type="entry name" value="TFIID-18kDa"/>
    <property type="match status" value="1"/>
</dbReference>
<evidence type="ECO:0000313" key="8">
    <source>
        <dbReference type="EMBL" id="PKS12209.1"/>
    </source>
</evidence>
<dbReference type="InterPro" id="IPR009072">
    <property type="entry name" value="Histone-fold"/>
</dbReference>
<keyword evidence="3" id="KW-0804">Transcription</keyword>
<dbReference type="CDD" id="cd07978">
    <property type="entry name" value="HFD_TAF13"/>
    <property type="match status" value="1"/>
</dbReference>
<evidence type="ECO:0000256" key="5">
    <source>
        <dbReference type="ARBA" id="ARBA00038392"/>
    </source>
</evidence>
<protein>
    <recommendedName>
        <fullName evidence="6">Transcription initiation factor TFIID subunit 13</fullName>
    </recommendedName>
</protein>
<dbReference type="VEuPathDB" id="FungiDB:jhhlp_001508"/>
<gene>
    <name evidence="8" type="ORF">jhhlp_001508</name>
</gene>
<feature type="region of interest" description="Disordered" evidence="7">
    <location>
        <begin position="115"/>
        <end position="181"/>
    </location>
</feature>
<name>A0A2N3NIC6_9PEZI</name>
<dbReference type="Gene3D" id="1.10.20.10">
    <property type="entry name" value="Histone, subunit A"/>
    <property type="match status" value="1"/>
</dbReference>
<dbReference type="PANTHER" id="PTHR11380:SF5">
    <property type="entry name" value="TRANSCRIPTION INITIATION FACTOR TFIID SUBUNIT 13"/>
    <property type="match status" value="1"/>
</dbReference>
<comment type="similarity">
    <text evidence="5">Belongs to the TAF13 family.</text>
</comment>
<comment type="caution">
    <text evidence="8">The sequence shown here is derived from an EMBL/GenBank/DDBJ whole genome shotgun (WGS) entry which is preliminary data.</text>
</comment>
<organism evidence="8 9">
    <name type="scientific">Lomentospora prolificans</name>
    <dbReference type="NCBI Taxonomy" id="41688"/>
    <lineage>
        <taxon>Eukaryota</taxon>
        <taxon>Fungi</taxon>
        <taxon>Dikarya</taxon>
        <taxon>Ascomycota</taxon>
        <taxon>Pezizomycotina</taxon>
        <taxon>Sordariomycetes</taxon>
        <taxon>Hypocreomycetidae</taxon>
        <taxon>Microascales</taxon>
        <taxon>Microascaceae</taxon>
        <taxon>Lomentospora</taxon>
    </lineage>
</organism>
<keyword evidence="2" id="KW-0805">Transcription regulation</keyword>
<sequence length="181" mass="19337">MEPRARAGKNVGKMNFAANDLSLILYGFGDVRQPLPETIRVCDEILTDFIQGVAFEANRVAHHAGRQKIKAEDFSFAFRRNPSFLGKIQEVFEKKNEIESARKIFKESEEDIVREAAAAESKGQKSTGAGAAGGPDGAESAAKAGSVAGGSAVGGPRAVEEEALGEQDDDAEAEADVLRKR</sequence>
<dbReference type="InterPro" id="IPR003195">
    <property type="entry name" value="TFIID_TAF13"/>
</dbReference>
<dbReference type="OrthoDB" id="10266074at2759"/>
<evidence type="ECO:0000256" key="2">
    <source>
        <dbReference type="ARBA" id="ARBA00023015"/>
    </source>
</evidence>
<evidence type="ECO:0000313" key="9">
    <source>
        <dbReference type="Proteomes" id="UP000233524"/>
    </source>
</evidence>
<evidence type="ECO:0000256" key="1">
    <source>
        <dbReference type="ARBA" id="ARBA00004123"/>
    </source>
</evidence>
<dbReference type="AlphaFoldDB" id="A0A2N3NIC6"/>
<dbReference type="FunCoup" id="A0A2N3NIC6">
    <property type="interactions" value="364"/>
</dbReference>